<sequence length="135" mass="14656">MHQGTSSGFMTTPEHGQANLLAQQFEPSLYMSLTGNLMSSNSDLFDACPSLQSGSWSALMQSAVAETSSDDAGVREWGSKQQSVWTHNNSAANTISSNLPSERVHSDSTQTAVQHVHNRRNKVSNHGLLLRSQIL</sequence>
<evidence type="ECO:0000313" key="1">
    <source>
        <dbReference type="EMBL" id="KAF2539735.1"/>
    </source>
</evidence>
<dbReference type="Proteomes" id="UP000712281">
    <property type="component" value="Unassembled WGS sequence"/>
</dbReference>
<organism evidence="1 2">
    <name type="scientific">Brassica cretica</name>
    <name type="common">Mustard</name>
    <dbReference type="NCBI Taxonomy" id="69181"/>
    <lineage>
        <taxon>Eukaryota</taxon>
        <taxon>Viridiplantae</taxon>
        <taxon>Streptophyta</taxon>
        <taxon>Embryophyta</taxon>
        <taxon>Tracheophyta</taxon>
        <taxon>Spermatophyta</taxon>
        <taxon>Magnoliopsida</taxon>
        <taxon>eudicotyledons</taxon>
        <taxon>Gunneridae</taxon>
        <taxon>Pentapetalae</taxon>
        <taxon>rosids</taxon>
        <taxon>malvids</taxon>
        <taxon>Brassicales</taxon>
        <taxon>Brassicaceae</taxon>
        <taxon>Brassiceae</taxon>
        <taxon>Brassica</taxon>
    </lineage>
</organism>
<dbReference type="EMBL" id="QGKW02002228">
    <property type="protein sequence ID" value="KAF2539735.1"/>
    <property type="molecule type" value="Genomic_DNA"/>
</dbReference>
<comment type="caution">
    <text evidence="1">The sequence shown here is derived from an EMBL/GenBank/DDBJ whole genome shotgun (WGS) entry which is preliminary data.</text>
</comment>
<proteinExistence type="predicted"/>
<gene>
    <name evidence="1" type="ORF">F2Q68_00023107</name>
</gene>
<protein>
    <submittedName>
        <fullName evidence="1">Uncharacterized protein</fullName>
    </submittedName>
</protein>
<reference evidence="1" key="1">
    <citation type="submission" date="2019-12" db="EMBL/GenBank/DDBJ databases">
        <title>Genome sequencing and annotation of Brassica cretica.</title>
        <authorList>
            <person name="Studholme D.J."/>
            <person name="Sarris P.F."/>
        </authorList>
    </citation>
    <scope>NUCLEOTIDE SEQUENCE</scope>
    <source>
        <strain evidence="1">PFS-001/15</strain>
        <tissue evidence="1">Leaf</tissue>
    </source>
</reference>
<accession>A0A8S9G0P0</accession>
<dbReference type="PANTHER" id="PTHR31267">
    <property type="entry name" value="DENTIN SIALOPHOSPHOPROTEIN-LIKE PROTEIN"/>
    <property type="match status" value="1"/>
</dbReference>
<dbReference type="AlphaFoldDB" id="A0A8S9G0P0"/>
<name>A0A8S9G0P0_BRACR</name>
<evidence type="ECO:0000313" key="2">
    <source>
        <dbReference type="Proteomes" id="UP000712281"/>
    </source>
</evidence>
<dbReference type="PANTHER" id="PTHR31267:SF7">
    <property type="entry name" value="DENTIN SIALOPHOSPHOPROTEIN-LIKE PROTEIN"/>
    <property type="match status" value="1"/>
</dbReference>